<reference evidence="2" key="1">
    <citation type="submission" date="2018-06" db="EMBL/GenBank/DDBJ databases">
        <authorList>
            <person name="Zhirakovskaya E."/>
        </authorList>
    </citation>
    <scope>NUCLEOTIDE SEQUENCE</scope>
</reference>
<keyword evidence="1" id="KW-1133">Transmembrane helix</keyword>
<keyword evidence="1" id="KW-0812">Transmembrane</keyword>
<gene>
    <name evidence="2" type="ORF">MNBD_GAMMA02-1127</name>
</gene>
<evidence type="ECO:0000313" key="2">
    <source>
        <dbReference type="EMBL" id="VAW44175.1"/>
    </source>
</evidence>
<proteinExistence type="predicted"/>
<dbReference type="AlphaFoldDB" id="A0A3B0VKU1"/>
<organism evidence="2">
    <name type="scientific">hydrothermal vent metagenome</name>
    <dbReference type="NCBI Taxonomy" id="652676"/>
    <lineage>
        <taxon>unclassified sequences</taxon>
        <taxon>metagenomes</taxon>
        <taxon>ecological metagenomes</taxon>
    </lineage>
</organism>
<accession>A0A3B0VKU1</accession>
<name>A0A3B0VKU1_9ZZZZ</name>
<feature type="transmembrane region" description="Helical" evidence="1">
    <location>
        <begin position="7"/>
        <end position="23"/>
    </location>
</feature>
<keyword evidence="1" id="KW-0472">Membrane</keyword>
<feature type="non-terminal residue" evidence="2">
    <location>
        <position position="57"/>
    </location>
</feature>
<dbReference type="EMBL" id="UOFA01000090">
    <property type="protein sequence ID" value="VAW44175.1"/>
    <property type="molecule type" value="Genomic_DNA"/>
</dbReference>
<protein>
    <recommendedName>
        <fullName evidence="3">Membrane protein insertase YidC</fullName>
    </recommendedName>
</protein>
<evidence type="ECO:0008006" key="3">
    <source>
        <dbReference type="Google" id="ProtNLM"/>
    </source>
</evidence>
<evidence type="ECO:0000256" key="1">
    <source>
        <dbReference type="SAM" id="Phobius"/>
    </source>
</evidence>
<sequence>MNNTKNLYLITLMFLGFMLYTQWQKDYTVQPVVENSDAEVTNTQAINAVVEGDFSAT</sequence>